<dbReference type="HAMAP" id="MF_00048">
    <property type="entry name" value="UPF0102"/>
    <property type="match status" value="1"/>
</dbReference>
<gene>
    <name evidence="3" type="ORF">ACFQ0P_15210</name>
</gene>
<dbReference type="Proteomes" id="UP001597055">
    <property type="component" value="Unassembled WGS sequence"/>
</dbReference>
<dbReference type="Gene3D" id="3.40.1350.10">
    <property type="match status" value="1"/>
</dbReference>
<sequence>MADKDELGRAGEERAARYYLDDGFTLVDRNWRGSAGEIDIVAVDTRHVVVVEVKTRRGEGFGHPFEAIDARKRARLWRLACEWIASHRDLAQGRTLRIDAIAVLGPDPRTASLEHIVDVEVP</sequence>
<comment type="similarity">
    <text evidence="1 2">Belongs to the UPF0102 family.</text>
</comment>
<proteinExistence type="inferred from homology"/>
<dbReference type="RefSeq" id="WP_204979483.1">
    <property type="nucleotide sequence ID" value="NZ_JBHTII010000002.1"/>
</dbReference>
<reference evidence="4" key="1">
    <citation type="journal article" date="2019" name="Int. J. Syst. Evol. Microbiol.">
        <title>The Global Catalogue of Microorganisms (GCM) 10K type strain sequencing project: providing services to taxonomists for standard genome sequencing and annotation.</title>
        <authorList>
            <consortium name="The Broad Institute Genomics Platform"/>
            <consortium name="The Broad Institute Genome Sequencing Center for Infectious Disease"/>
            <person name="Wu L."/>
            <person name="Ma J."/>
        </authorList>
    </citation>
    <scope>NUCLEOTIDE SEQUENCE [LARGE SCALE GENOMIC DNA]</scope>
    <source>
        <strain evidence="4">CCUG 54523</strain>
    </source>
</reference>
<protein>
    <recommendedName>
        <fullName evidence="2">UPF0102 protein ACFQ0P_15210</fullName>
    </recommendedName>
</protein>
<name>A0ABW3AM63_9MICO</name>
<dbReference type="NCBIfam" id="TIGR00252">
    <property type="entry name" value="YraN family protein"/>
    <property type="match status" value="1"/>
</dbReference>
<evidence type="ECO:0000256" key="2">
    <source>
        <dbReference type="HAMAP-Rule" id="MF_00048"/>
    </source>
</evidence>
<dbReference type="PANTHER" id="PTHR34039">
    <property type="entry name" value="UPF0102 PROTEIN YRAN"/>
    <property type="match status" value="1"/>
</dbReference>
<dbReference type="SUPFAM" id="SSF52980">
    <property type="entry name" value="Restriction endonuclease-like"/>
    <property type="match status" value="1"/>
</dbReference>
<dbReference type="InterPro" id="IPR011335">
    <property type="entry name" value="Restrct_endonuc-II-like"/>
</dbReference>
<dbReference type="CDD" id="cd20736">
    <property type="entry name" value="PoNe_Nuclease"/>
    <property type="match status" value="1"/>
</dbReference>
<keyword evidence="4" id="KW-1185">Reference proteome</keyword>
<organism evidence="3 4">
    <name type="scientific">Microbacterium insulae</name>
    <dbReference type="NCBI Taxonomy" id="483014"/>
    <lineage>
        <taxon>Bacteria</taxon>
        <taxon>Bacillati</taxon>
        <taxon>Actinomycetota</taxon>
        <taxon>Actinomycetes</taxon>
        <taxon>Micrococcales</taxon>
        <taxon>Microbacteriaceae</taxon>
        <taxon>Microbacterium</taxon>
    </lineage>
</organism>
<evidence type="ECO:0000313" key="3">
    <source>
        <dbReference type="EMBL" id="MFD0791746.1"/>
    </source>
</evidence>
<dbReference type="PANTHER" id="PTHR34039:SF1">
    <property type="entry name" value="UPF0102 PROTEIN YRAN"/>
    <property type="match status" value="1"/>
</dbReference>
<dbReference type="EMBL" id="JBHTII010000002">
    <property type="protein sequence ID" value="MFD0791746.1"/>
    <property type="molecule type" value="Genomic_DNA"/>
</dbReference>
<accession>A0ABW3AM63</accession>
<dbReference type="InterPro" id="IPR011856">
    <property type="entry name" value="tRNA_endonuc-like_dom_sf"/>
</dbReference>
<dbReference type="InterPro" id="IPR003509">
    <property type="entry name" value="UPF0102_YraN-like"/>
</dbReference>
<evidence type="ECO:0000256" key="1">
    <source>
        <dbReference type="ARBA" id="ARBA00006738"/>
    </source>
</evidence>
<dbReference type="Pfam" id="PF02021">
    <property type="entry name" value="UPF0102"/>
    <property type="match status" value="1"/>
</dbReference>
<comment type="caution">
    <text evidence="3">The sequence shown here is derived from an EMBL/GenBank/DDBJ whole genome shotgun (WGS) entry which is preliminary data.</text>
</comment>
<dbReference type="NCBIfam" id="NF009154">
    <property type="entry name" value="PRK12497.3-3"/>
    <property type="match status" value="1"/>
</dbReference>
<evidence type="ECO:0000313" key="4">
    <source>
        <dbReference type="Proteomes" id="UP001597055"/>
    </source>
</evidence>